<feature type="domain" description="Tryptophan synthase beta chain-like PALP" evidence="1">
    <location>
        <begin position="42"/>
        <end position="361"/>
    </location>
</feature>
<sequence length="414" mass="44584">MAFFHHANASRFSIQAQTEAATCMKNLSNWTPALAEIRTWPEYLPQPLRTLPGLAHKLGINQLFVKDESKRFGADVGSFKALGAPYAVYQILADEVFAKTGTRPSSAELRTPTYHDITKRVTVCVATDGNQGRGLAYGAQVFGCRCVDYIHSHVSEGRADKMKELGAVVIRVDGEYEASVSRAKEDARMNGWFFVSSTSWSDFDNDIPQHVMNAYMVVLEEAVSAIPMLDRITHVLVCGGVGSIAAAIFQGFYTRIRGNRLSNAPRFIVVEPCEADCLLQSAKAGEVRKSEGSLHTLMAGLACRAPSPAAWKVLHWLASDFVAVPDTVAVDGMKTLASSCEGDIPVVCGESSAASMGVLLASSTDPTVRKKLGLDANSQVLLFALEGATDPQIFASLVGTSPAAVFKAQERFAV</sequence>
<keyword evidence="3" id="KW-1185">Reference proteome</keyword>
<dbReference type="RefSeq" id="XP_022393405.1">
    <property type="nucleotide sequence ID" value="XM_022528935.1"/>
</dbReference>
<evidence type="ECO:0000313" key="2">
    <source>
        <dbReference type="EMBL" id="OGM49688.1"/>
    </source>
</evidence>
<gene>
    <name evidence="2" type="ORF">ABOM_001805</name>
</gene>
<evidence type="ECO:0000259" key="1">
    <source>
        <dbReference type="Pfam" id="PF00291"/>
    </source>
</evidence>
<protein>
    <recommendedName>
        <fullName evidence="1">Tryptophan synthase beta chain-like PALP domain-containing protein</fullName>
    </recommendedName>
</protein>
<dbReference type="CDD" id="cd00640">
    <property type="entry name" value="Trp-synth-beta_II"/>
    <property type="match status" value="1"/>
</dbReference>
<dbReference type="EMBL" id="LYCR01000007">
    <property type="protein sequence ID" value="OGM49688.1"/>
    <property type="molecule type" value="Genomic_DNA"/>
</dbReference>
<proteinExistence type="predicted"/>
<dbReference type="InterPro" id="IPR001926">
    <property type="entry name" value="TrpB-like_PALP"/>
</dbReference>
<dbReference type="PANTHER" id="PTHR42937:SF1">
    <property type="entry name" value="DIAMINOPROPIONATE AMMONIA-LYASE"/>
    <property type="match status" value="1"/>
</dbReference>
<dbReference type="Gene3D" id="3.40.50.1100">
    <property type="match status" value="2"/>
</dbReference>
<dbReference type="OrthoDB" id="10059875at2759"/>
<name>A0A1F8AEC8_9EURO</name>
<dbReference type="SUPFAM" id="SSF53686">
    <property type="entry name" value="Tryptophan synthase beta subunit-like PLP-dependent enzymes"/>
    <property type="match status" value="1"/>
</dbReference>
<comment type="caution">
    <text evidence="2">The sequence shown here is derived from an EMBL/GenBank/DDBJ whole genome shotgun (WGS) entry which is preliminary data.</text>
</comment>
<evidence type="ECO:0000313" key="3">
    <source>
        <dbReference type="Proteomes" id="UP000179179"/>
    </source>
</evidence>
<dbReference type="PANTHER" id="PTHR42937">
    <property type="match status" value="1"/>
</dbReference>
<dbReference type="Pfam" id="PF00291">
    <property type="entry name" value="PALP"/>
    <property type="match status" value="1"/>
</dbReference>
<dbReference type="InterPro" id="IPR036052">
    <property type="entry name" value="TrpB-like_PALP_sf"/>
</dbReference>
<organism evidence="2 3">
    <name type="scientific">Aspergillus bombycis</name>
    <dbReference type="NCBI Taxonomy" id="109264"/>
    <lineage>
        <taxon>Eukaryota</taxon>
        <taxon>Fungi</taxon>
        <taxon>Dikarya</taxon>
        <taxon>Ascomycota</taxon>
        <taxon>Pezizomycotina</taxon>
        <taxon>Eurotiomycetes</taxon>
        <taxon>Eurotiomycetidae</taxon>
        <taxon>Eurotiales</taxon>
        <taxon>Aspergillaceae</taxon>
        <taxon>Aspergillus</taxon>
    </lineage>
</organism>
<dbReference type="GeneID" id="34445195"/>
<dbReference type="NCBIfam" id="NF006058">
    <property type="entry name" value="PRK08206.1"/>
    <property type="match status" value="1"/>
</dbReference>
<dbReference type="Proteomes" id="UP000179179">
    <property type="component" value="Unassembled WGS sequence"/>
</dbReference>
<dbReference type="STRING" id="109264.A0A1F8AEC8"/>
<accession>A0A1F8AEC8</accession>
<reference evidence="2 3" key="1">
    <citation type="journal article" date="2016" name="Genome Biol. Evol.">
        <title>Draft genome sequence of an aflatoxigenic Aspergillus species, A. bombycis.</title>
        <authorList>
            <person name="Moore G.G."/>
            <person name="Mack B.M."/>
            <person name="Beltz S.B."/>
            <person name="Gilbert M.K."/>
        </authorList>
    </citation>
    <scope>NUCLEOTIDE SEQUENCE [LARGE SCALE GENOMIC DNA]</scope>
    <source>
        <strain evidence="3">NRRL 26010</strain>
    </source>
</reference>
<dbReference type="AlphaFoldDB" id="A0A1F8AEC8"/>